<keyword evidence="2" id="KW-1185">Reference proteome</keyword>
<dbReference type="Gene3D" id="3.40.50.1820">
    <property type="entry name" value="alpha/beta hydrolase"/>
    <property type="match status" value="1"/>
</dbReference>
<organism evidence="1 2">
    <name type="scientific">Paenibacillus oryzae</name>
    <dbReference type="NCBI Taxonomy" id="1844972"/>
    <lineage>
        <taxon>Bacteria</taxon>
        <taxon>Bacillati</taxon>
        <taxon>Bacillota</taxon>
        <taxon>Bacilli</taxon>
        <taxon>Bacillales</taxon>
        <taxon>Paenibacillaceae</taxon>
        <taxon>Paenibacillus</taxon>
    </lineage>
</organism>
<dbReference type="AlphaFoldDB" id="A0A1A5YMP1"/>
<dbReference type="RefSeq" id="WP_068681265.1">
    <property type="nucleotide sequence ID" value="NZ_LYPA01000043.1"/>
</dbReference>
<proteinExistence type="predicted"/>
<dbReference type="InterPro" id="IPR029058">
    <property type="entry name" value="AB_hydrolase_fold"/>
</dbReference>
<gene>
    <name evidence="1" type="ORF">A7K91_16755</name>
</gene>
<accession>A0A1A5YMP1</accession>
<dbReference type="OrthoDB" id="2502494at2"/>
<reference evidence="1 2" key="1">
    <citation type="submission" date="2016-05" db="EMBL/GenBank/DDBJ databases">
        <title>Paenibacillus oryzae. sp. nov., isolated from the rice root.</title>
        <authorList>
            <person name="Zhang J."/>
            <person name="Zhang X."/>
        </authorList>
    </citation>
    <scope>NUCLEOTIDE SEQUENCE [LARGE SCALE GENOMIC DNA]</scope>
    <source>
        <strain evidence="1 2">1DrF-4</strain>
    </source>
</reference>
<dbReference type="EMBL" id="LYPA01000043">
    <property type="protein sequence ID" value="OBR66882.1"/>
    <property type="molecule type" value="Genomic_DNA"/>
</dbReference>
<evidence type="ECO:0000313" key="1">
    <source>
        <dbReference type="EMBL" id="OBR66882.1"/>
    </source>
</evidence>
<protein>
    <submittedName>
        <fullName evidence="1">Uncharacterized protein</fullName>
    </submittedName>
</protein>
<dbReference type="STRING" id="1844972.A7K91_16755"/>
<sequence length="676" mass="76166">MSDEFVPDSYVPISVTINHTGENAIECLNVNRRLLLALKEKGHRIYAAWSDAGRIRYTDEVTVDYEQGEVSFRSFGRGPCTIIAETMVNAYPVTTNWSSDLNGGRGGVQPGAAGELGRIHWNASEGQRTVQGHFRNTDDSHPFYFNSEEYALWDNEDPAVQTPAYERYIGETYSLYGVSEAAALQLSAEALQHCGFPVLIRRSDTLPAELENVPAFQLVHNVIIGRSKHRSLATFVLPPFWRRAAESYPALFSGFYDQNENVFSTVGPEMLKVLGQLFNEQDTGVVGIIWNGGGSIGSRTLQQSIYANLDDLFMKAKSVYGVREDGIVAAGGSRGGFASLLAAANPNQDCYRIRYAVCHNVPFLLGTPLLTMLNSSHSILDQALCEDTGYKDAWRKTWRNEQGQSGMELFLETVLGTSDLAEIDALRSPSSEAVMRRIAANGTEVLQNHGTHDPFTASWLTYRWVDRARSLGIRVRHEIGYRFGHNNCVPPFESAKRCLESILKDEPLMMNGNFHYVRASSDPADWSRAEQLEVKRQPVFLEAPKVVIRGLANDYILYGVPGMEYRLVLEAAQQDDDKERLVLMEGRLQQISGMRSDFSYAAIYRKLDELRGELYRYRLYYRLPGDDEWTVDLPYTPQPDHPDPTLKIMKEQPNPLQPDWLQMTLQHFIGWGLSEI</sequence>
<name>A0A1A5YMP1_9BACL</name>
<comment type="caution">
    <text evidence="1">The sequence shown here is derived from an EMBL/GenBank/DDBJ whole genome shotgun (WGS) entry which is preliminary data.</text>
</comment>
<dbReference type="SUPFAM" id="SSF53474">
    <property type="entry name" value="alpha/beta-Hydrolases"/>
    <property type="match status" value="1"/>
</dbReference>
<evidence type="ECO:0000313" key="2">
    <source>
        <dbReference type="Proteomes" id="UP000092024"/>
    </source>
</evidence>
<dbReference type="Proteomes" id="UP000092024">
    <property type="component" value="Unassembled WGS sequence"/>
</dbReference>